<evidence type="ECO:0000259" key="1">
    <source>
        <dbReference type="Pfam" id="PF13456"/>
    </source>
</evidence>
<dbReference type="InterPro" id="IPR002156">
    <property type="entry name" value="RNaseH_domain"/>
</dbReference>
<evidence type="ECO:0000313" key="2">
    <source>
        <dbReference type="EMBL" id="KAL0017215.1"/>
    </source>
</evidence>
<dbReference type="AlphaFoldDB" id="A0AAW2E6F7"/>
<comment type="caution">
    <text evidence="2">The sequence shown here is derived from an EMBL/GenBank/DDBJ whole genome shotgun (WGS) entry which is preliminary data.</text>
</comment>
<keyword evidence="3" id="KW-1185">Reference proteome</keyword>
<accession>A0AAW2E6F7</accession>
<dbReference type="GO" id="GO:0003676">
    <property type="term" value="F:nucleic acid binding"/>
    <property type="evidence" value="ECO:0007669"/>
    <property type="project" value="InterPro"/>
</dbReference>
<sequence>MILHTLLSPSPFILDFVKKSTPFQTLFSSIFVRIGHHLRSYYDSHGKLLASLVEKIKVPSSSDEVEVLAAVRAITLAMDLNLPSFIVKGDSEVVISALRKEEESFSSFGQLISSIKHYLVSCKTALIVAMVG</sequence>
<gene>
    <name evidence="2" type="ORF">SO802_004284</name>
</gene>
<feature type="domain" description="RNase H type-1" evidence="1">
    <location>
        <begin position="43"/>
        <end position="121"/>
    </location>
</feature>
<proteinExistence type="predicted"/>
<protein>
    <recommendedName>
        <fullName evidence="1">RNase H type-1 domain-containing protein</fullName>
    </recommendedName>
</protein>
<dbReference type="GO" id="GO:0004523">
    <property type="term" value="F:RNA-DNA hybrid ribonuclease activity"/>
    <property type="evidence" value="ECO:0007669"/>
    <property type="project" value="InterPro"/>
</dbReference>
<dbReference type="EMBL" id="JAZDWU010000001">
    <property type="protein sequence ID" value="KAL0017215.1"/>
    <property type="molecule type" value="Genomic_DNA"/>
</dbReference>
<name>A0AAW2E6F7_9ROSI</name>
<organism evidence="2 3">
    <name type="scientific">Lithocarpus litseifolius</name>
    <dbReference type="NCBI Taxonomy" id="425828"/>
    <lineage>
        <taxon>Eukaryota</taxon>
        <taxon>Viridiplantae</taxon>
        <taxon>Streptophyta</taxon>
        <taxon>Embryophyta</taxon>
        <taxon>Tracheophyta</taxon>
        <taxon>Spermatophyta</taxon>
        <taxon>Magnoliopsida</taxon>
        <taxon>eudicotyledons</taxon>
        <taxon>Gunneridae</taxon>
        <taxon>Pentapetalae</taxon>
        <taxon>rosids</taxon>
        <taxon>fabids</taxon>
        <taxon>Fagales</taxon>
        <taxon>Fagaceae</taxon>
        <taxon>Lithocarpus</taxon>
    </lineage>
</organism>
<dbReference type="Proteomes" id="UP001459277">
    <property type="component" value="Unassembled WGS sequence"/>
</dbReference>
<dbReference type="Pfam" id="PF13456">
    <property type="entry name" value="RVT_3"/>
    <property type="match status" value="1"/>
</dbReference>
<evidence type="ECO:0000313" key="3">
    <source>
        <dbReference type="Proteomes" id="UP001459277"/>
    </source>
</evidence>
<reference evidence="2 3" key="1">
    <citation type="submission" date="2024-01" db="EMBL/GenBank/DDBJ databases">
        <title>A telomere-to-telomere, gap-free genome of sweet tea (Lithocarpus litseifolius).</title>
        <authorList>
            <person name="Zhou J."/>
        </authorList>
    </citation>
    <scope>NUCLEOTIDE SEQUENCE [LARGE SCALE GENOMIC DNA]</scope>
    <source>
        <strain evidence="2">Zhou-2022a</strain>
        <tissue evidence="2">Leaf</tissue>
    </source>
</reference>